<dbReference type="Pfam" id="PF08028">
    <property type="entry name" value="Acyl-CoA_dh_2"/>
    <property type="match status" value="1"/>
</dbReference>
<evidence type="ECO:0000259" key="3">
    <source>
        <dbReference type="Pfam" id="PF08028"/>
    </source>
</evidence>
<dbReference type="PIRSF" id="PIRSF016578">
    <property type="entry name" value="HsaA"/>
    <property type="match status" value="1"/>
</dbReference>
<dbReference type="SUPFAM" id="SSF47203">
    <property type="entry name" value="Acyl-CoA dehydrogenase C-terminal domain-like"/>
    <property type="match status" value="1"/>
</dbReference>
<evidence type="ECO:0000313" key="4">
    <source>
        <dbReference type="EMBL" id="MFG3192936.1"/>
    </source>
</evidence>
<gene>
    <name evidence="4" type="ORF">ACGFYS_28800</name>
</gene>
<dbReference type="Gene3D" id="1.10.540.10">
    <property type="entry name" value="Acyl-CoA dehydrogenase/oxidase, N-terminal domain"/>
    <property type="match status" value="1"/>
</dbReference>
<evidence type="ECO:0000313" key="5">
    <source>
        <dbReference type="Proteomes" id="UP001604282"/>
    </source>
</evidence>
<dbReference type="InterPro" id="IPR036250">
    <property type="entry name" value="AcylCo_DH-like_C"/>
</dbReference>
<name>A0ABW7C065_9ACTN</name>
<organism evidence="4 5">
    <name type="scientific">Streptomyces omiyaensis</name>
    <dbReference type="NCBI Taxonomy" id="68247"/>
    <lineage>
        <taxon>Bacteria</taxon>
        <taxon>Bacillati</taxon>
        <taxon>Actinomycetota</taxon>
        <taxon>Actinomycetes</taxon>
        <taxon>Kitasatosporales</taxon>
        <taxon>Streptomycetaceae</taxon>
        <taxon>Streptomyces</taxon>
    </lineage>
</organism>
<dbReference type="Gene3D" id="2.40.110.10">
    <property type="entry name" value="Butyryl-CoA Dehydrogenase, subunit A, domain 2"/>
    <property type="match status" value="1"/>
</dbReference>
<dbReference type="Proteomes" id="UP001604282">
    <property type="component" value="Unassembled WGS sequence"/>
</dbReference>
<evidence type="ECO:0000256" key="1">
    <source>
        <dbReference type="ARBA" id="ARBA00023002"/>
    </source>
</evidence>
<protein>
    <submittedName>
        <fullName evidence="4">Acyl-CoA dehydrogenase family protein</fullName>
    </submittedName>
</protein>
<proteinExistence type="predicted"/>
<reference evidence="4 5" key="1">
    <citation type="submission" date="2024-10" db="EMBL/GenBank/DDBJ databases">
        <title>The Natural Products Discovery Center: Release of the First 8490 Sequenced Strains for Exploring Actinobacteria Biosynthetic Diversity.</title>
        <authorList>
            <person name="Kalkreuter E."/>
            <person name="Kautsar S.A."/>
            <person name="Yang D."/>
            <person name="Bader C.D."/>
            <person name="Teijaro C.N."/>
            <person name="Fluegel L."/>
            <person name="Davis C.M."/>
            <person name="Simpson J.R."/>
            <person name="Lauterbach L."/>
            <person name="Steele A.D."/>
            <person name="Gui C."/>
            <person name="Meng S."/>
            <person name="Li G."/>
            <person name="Viehrig K."/>
            <person name="Ye F."/>
            <person name="Su P."/>
            <person name="Kiefer A.F."/>
            <person name="Nichols A."/>
            <person name="Cepeda A.J."/>
            <person name="Yan W."/>
            <person name="Fan B."/>
            <person name="Jiang Y."/>
            <person name="Adhikari A."/>
            <person name="Zheng C.-J."/>
            <person name="Schuster L."/>
            <person name="Cowan T.M."/>
            <person name="Smanski M.J."/>
            <person name="Chevrette M.G."/>
            <person name="De Carvalho L.P.S."/>
            <person name="Shen B."/>
        </authorList>
    </citation>
    <scope>NUCLEOTIDE SEQUENCE [LARGE SCALE GENOMIC DNA]</scope>
    <source>
        <strain evidence="4 5">NPDC048229</strain>
    </source>
</reference>
<accession>A0ABW7C065</accession>
<dbReference type="EMBL" id="JBICZW010000024">
    <property type="protein sequence ID" value="MFG3192936.1"/>
    <property type="molecule type" value="Genomic_DNA"/>
</dbReference>
<dbReference type="SUPFAM" id="SSF56645">
    <property type="entry name" value="Acyl-CoA dehydrogenase NM domain-like"/>
    <property type="match status" value="1"/>
</dbReference>
<comment type="caution">
    <text evidence="4">The sequence shown here is derived from an EMBL/GenBank/DDBJ whole genome shotgun (WGS) entry which is preliminary data.</text>
</comment>
<dbReference type="InterPro" id="IPR013786">
    <property type="entry name" value="AcylCoA_DH/ox_N"/>
</dbReference>
<dbReference type="InterPro" id="IPR013107">
    <property type="entry name" value="Acyl-CoA_DH_C"/>
</dbReference>
<dbReference type="InterPro" id="IPR046373">
    <property type="entry name" value="Acyl-CoA_Oxase/DH_mid-dom_sf"/>
</dbReference>
<feature type="domain" description="Acyl-CoA dehydrogenase C-terminal" evidence="3">
    <location>
        <begin position="265"/>
        <end position="395"/>
    </location>
</feature>
<dbReference type="InterPro" id="IPR037069">
    <property type="entry name" value="AcylCoA_DH/ox_N_sf"/>
</dbReference>
<dbReference type="Pfam" id="PF02771">
    <property type="entry name" value="Acyl-CoA_dh_N"/>
    <property type="match status" value="1"/>
</dbReference>
<keyword evidence="5" id="KW-1185">Reference proteome</keyword>
<evidence type="ECO:0000259" key="2">
    <source>
        <dbReference type="Pfam" id="PF02771"/>
    </source>
</evidence>
<keyword evidence="1" id="KW-0560">Oxidoreductase</keyword>
<dbReference type="InterPro" id="IPR009100">
    <property type="entry name" value="AcylCoA_DH/oxidase_NM_dom_sf"/>
</dbReference>
<sequence length="421" mass="45484">MTTLVATDVPGVCAAPPEPDLTPEEVVRRAERLAAGLVARQAETEQRTYYAADTHEDFARAGLYRILVPRRYGGYEFGAETFLKVTMALSRGCPSTGWMYCLGAAHSLAVASLFEERTQAELFADGDFISPATITPSGTARRAPDGGWIVDGTFPYCSGAPYATHFIGHTVIEDEESGGGAEPKLLLFVAPRSEWTMLDDWGRQLGLKGSGSHSVSFRGGRVPAHYAIEATHLSEVDVSAGTPGRALHGNGQYGGGPLSFMLLESAAVAVGMAQGALDAYEELMRSRTTIFTGTSRAEDPDYQYWYGHASGMIATAEAALLHAVRQWEELCAGAPEDFTREEDLRLATICREVLKLAWGAVERHLFPTAGSSAVRSGERIERIWRDMSTQHSHSGIGVLLQSVATREYAKVRFGVTEGSPS</sequence>
<dbReference type="RefSeq" id="WP_189852571.1">
    <property type="nucleotide sequence ID" value="NZ_BMVV01000026.1"/>
</dbReference>
<dbReference type="Gene3D" id="1.20.140.10">
    <property type="entry name" value="Butyryl-CoA Dehydrogenase, subunit A, domain 3"/>
    <property type="match status" value="1"/>
</dbReference>
<feature type="domain" description="Acyl-CoA dehydrogenase/oxidase N-terminal" evidence="2">
    <location>
        <begin position="26"/>
        <end position="102"/>
    </location>
</feature>